<comment type="similarity">
    <text evidence="2">Belongs to the autoinducer-2 exporter (AI-2E) (TC 2.A.86) family.</text>
</comment>
<dbReference type="EMBL" id="UOEQ01000259">
    <property type="protein sequence ID" value="VAW20186.1"/>
    <property type="molecule type" value="Genomic_DNA"/>
</dbReference>
<feature type="transmembrane region" description="Helical" evidence="8">
    <location>
        <begin position="288"/>
        <end position="321"/>
    </location>
</feature>
<keyword evidence="3" id="KW-0813">Transport</keyword>
<evidence type="ECO:0000313" key="9">
    <source>
        <dbReference type="EMBL" id="VAW20186.1"/>
    </source>
</evidence>
<keyword evidence="5 8" id="KW-0812">Transmembrane</keyword>
<evidence type="ECO:0000256" key="2">
    <source>
        <dbReference type="ARBA" id="ARBA00009773"/>
    </source>
</evidence>
<proteinExistence type="inferred from homology"/>
<evidence type="ECO:0000256" key="8">
    <source>
        <dbReference type="SAM" id="Phobius"/>
    </source>
</evidence>
<dbReference type="Pfam" id="PF01594">
    <property type="entry name" value="AI-2E_transport"/>
    <property type="match status" value="1"/>
</dbReference>
<feature type="non-terminal residue" evidence="9">
    <location>
        <position position="1"/>
    </location>
</feature>
<feature type="transmembrane region" description="Helical" evidence="8">
    <location>
        <begin position="196"/>
        <end position="214"/>
    </location>
</feature>
<dbReference type="AlphaFoldDB" id="A0A3B0UKT4"/>
<dbReference type="PANTHER" id="PTHR21716:SF53">
    <property type="entry name" value="PERMEASE PERM-RELATED"/>
    <property type="match status" value="1"/>
</dbReference>
<organism evidence="9">
    <name type="scientific">hydrothermal vent metagenome</name>
    <dbReference type="NCBI Taxonomy" id="652676"/>
    <lineage>
        <taxon>unclassified sequences</taxon>
        <taxon>metagenomes</taxon>
        <taxon>ecological metagenomes</taxon>
    </lineage>
</organism>
<feature type="transmembrane region" description="Helical" evidence="8">
    <location>
        <begin position="40"/>
        <end position="64"/>
    </location>
</feature>
<protein>
    <submittedName>
        <fullName evidence="9">Permease often clustered with de novo purine synthesis</fullName>
    </submittedName>
</protein>
<gene>
    <name evidence="9" type="ORF">MNBD_ALPHA11-409</name>
</gene>
<accession>A0A3B0UKT4</accession>
<evidence type="ECO:0000256" key="6">
    <source>
        <dbReference type="ARBA" id="ARBA00022989"/>
    </source>
</evidence>
<keyword evidence="7 8" id="KW-0472">Membrane</keyword>
<evidence type="ECO:0000256" key="1">
    <source>
        <dbReference type="ARBA" id="ARBA00004651"/>
    </source>
</evidence>
<evidence type="ECO:0000256" key="4">
    <source>
        <dbReference type="ARBA" id="ARBA00022475"/>
    </source>
</evidence>
<feature type="transmembrane region" description="Helical" evidence="8">
    <location>
        <begin position="134"/>
        <end position="155"/>
    </location>
</feature>
<dbReference type="GO" id="GO:0055085">
    <property type="term" value="P:transmembrane transport"/>
    <property type="evidence" value="ECO:0007669"/>
    <property type="project" value="TreeGrafter"/>
</dbReference>
<dbReference type="InterPro" id="IPR002549">
    <property type="entry name" value="AI-2E-like"/>
</dbReference>
<sequence>TIFLYYSRRVVIPFFVAFALAYLLDPLVDRMEKWKLSRTLSVIFLMTVFFASILGAGLLVFPMLRVQAENLASNLPKYIEVVQNWLRPVLEKVAGLDQAKIQDLLNEGMARFGELPLKILTFVSSFLWDSLSNLFGMILMAANLVIIPVAMFYLLRDFDKINAKILALVPPRLKDTIMDTVSEVDQVLANFVRGQLMVAVLMGSLYAMGLYAIGTPMSLFIGFLAGFANLVPYLGIVVGFLPAAILTYLQAQEWTPIFWVMGVFGVVQMLEGMIITPRVVGENIGLHPVAVIFAVLLGGELFGLTGIILGVPVAAVLNVLIRRGVLKYKNSDFFSANPES</sequence>
<dbReference type="PANTHER" id="PTHR21716">
    <property type="entry name" value="TRANSMEMBRANE PROTEIN"/>
    <property type="match status" value="1"/>
</dbReference>
<feature type="transmembrane region" description="Helical" evidence="8">
    <location>
        <begin position="6"/>
        <end position="28"/>
    </location>
</feature>
<feature type="transmembrane region" description="Helical" evidence="8">
    <location>
        <begin position="257"/>
        <end position="276"/>
    </location>
</feature>
<evidence type="ECO:0000256" key="3">
    <source>
        <dbReference type="ARBA" id="ARBA00022448"/>
    </source>
</evidence>
<dbReference type="GO" id="GO:0005886">
    <property type="term" value="C:plasma membrane"/>
    <property type="evidence" value="ECO:0007669"/>
    <property type="project" value="UniProtKB-SubCell"/>
</dbReference>
<evidence type="ECO:0000256" key="7">
    <source>
        <dbReference type="ARBA" id="ARBA00023136"/>
    </source>
</evidence>
<reference evidence="9" key="1">
    <citation type="submission" date="2018-06" db="EMBL/GenBank/DDBJ databases">
        <authorList>
            <person name="Zhirakovskaya E."/>
        </authorList>
    </citation>
    <scope>NUCLEOTIDE SEQUENCE</scope>
</reference>
<keyword evidence="6 8" id="KW-1133">Transmembrane helix</keyword>
<comment type="subcellular location">
    <subcellularLocation>
        <location evidence="1">Cell membrane</location>
        <topology evidence="1">Multi-pass membrane protein</topology>
    </subcellularLocation>
</comment>
<feature type="transmembrane region" description="Helical" evidence="8">
    <location>
        <begin position="220"/>
        <end position="245"/>
    </location>
</feature>
<keyword evidence="4" id="KW-1003">Cell membrane</keyword>
<name>A0A3B0UKT4_9ZZZZ</name>
<evidence type="ECO:0000256" key="5">
    <source>
        <dbReference type="ARBA" id="ARBA00022692"/>
    </source>
</evidence>